<sequence length="113" mass="13199">MTAQEFVKNVSQEVFKDTYNYYLETLPTPVVGTDKYWENSKALYHSLNDEQKKQLHFFVKLVMQDVVSTIFGKLDNISSYENQDGSFELNINGHAINGDLQEIFLMNIEEYNM</sequence>
<organism evidence="1 2">
    <name type="scientific">Porphyromonas gulae</name>
    <dbReference type="NCBI Taxonomy" id="111105"/>
    <lineage>
        <taxon>Bacteria</taxon>
        <taxon>Pseudomonadati</taxon>
        <taxon>Bacteroidota</taxon>
        <taxon>Bacteroidia</taxon>
        <taxon>Bacteroidales</taxon>
        <taxon>Porphyromonadaceae</taxon>
        <taxon>Porphyromonas</taxon>
    </lineage>
</organism>
<evidence type="ECO:0000313" key="1">
    <source>
        <dbReference type="EMBL" id="KGN89814.1"/>
    </source>
</evidence>
<reference evidence="1 2" key="1">
    <citation type="submission" date="2014-08" db="EMBL/GenBank/DDBJ databases">
        <title>Porphyromonas gulae strain:COT-052_OH3439 Genome sequencing.</title>
        <authorList>
            <person name="Wallis C."/>
            <person name="Deusch O."/>
            <person name="O'Flynn C."/>
            <person name="Davis I."/>
            <person name="Jospin G."/>
            <person name="Darling A.E."/>
            <person name="Coil D.A."/>
            <person name="Alexiev A."/>
            <person name="Horsfall A."/>
            <person name="Kirkwood N."/>
            <person name="Harris S."/>
            <person name="Eisen J.A."/>
        </authorList>
    </citation>
    <scope>NUCLEOTIDE SEQUENCE [LARGE SCALE GENOMIC DNA]</scope>
    <source>
        <strain evidence="2">COT-052 OH3439</strain>
    </source>
</reference>
<keyword evidence="2" id="KW-1185">Reference proteome</keyword>
<dbReference type="AlphaFoldDB" id="A0A0A2EQ00"/>
<accession>A0A0A2EQ00</accession>
<gene>
    <name evidence="1" type="ORF">HR15_03950</name>
</gene>
<dbReference type="EMBL" id="JRAK01000058">
    <property type="protein sequence ID" value="KGN89814.1"/>
    <property type="molecule type" value="Genomic_DNA"/>
</dbReference>
<dbReference type="RefSeq" id="WP_018966146.1">
    <property type="nucleotide sequence ID" value="NZ_JQJE01000011.1"/>
</dbReference>
<proteinExistence type="predicted"/>
<comment type="caution">
    <text evidence="1">The sequence shown here is derived from an EMBL/GenBank/DDBJ whole genome shotgun (WGS) entry which is preliminary data.</text>
</comment>
<name>A0A0A2EQ00_9PORP</name>
<protein>
    <submittedName>
        <fullName evidence="1">Uncharacterized protein</fullName>
    </submittedName>
</protein>
<dbReference type="Proteomes" id="UP000030146">
    <property type="component" value="Unassembled WGS sequence"/>
</dbReference>
<evidence type="ECO:0000313" key="2">
    <source>
        <dbReference type="Proteomes" id="UP000030146"/>
    </source>
</evidence>